<dbReference type="EMBL" id="JARBJD010000196">
    <property type="protein sequence ID" value="KAK2947589.1"/>
    <property type="molecule type" value="Genomic_DNA"/>
</dbReference>
<comment type="caution">
    <text evidence="1">The sequence shown here is derived from an EMBL/GenBank/DDBJ whole genome shotgun (WGS) entry which is preliminary data.</text>
</comment>
<protein>
    <submittedName>
        <fullName evidence="1">Uncharacterized protein</fullName>
    </submittedName>
</protein>
<sequence length="874" mass="99650">MEWFVEAVIDETPIAGHLSSDIFTLCHFFLHIHPTLKEQNRLILPPDPEQKDIVFSRIMVALIEHFVASGDLILPNSSPTDHSHSLTVPNHSFLRWNDAESSEKLLNAVKEIKETHSLETVRNAHSDWKVWMRMMLMVVHGAESLSDLSFLQSRCLRATLLSLQTKHQLRAIPPQTEENDRTVVSCEHELDGCRHFTPLLHHLHRNFHPIAPSLFSRPPNFIDRQHRPRIVHLHPDLSPVHSVVFVFLASSIADHSRQILSSIHLILTRPPPPSISWLSRRYHPSDSELDTLFVTPPRFIDENETFTVSLFDETDDVKLMTSLNRCLAVVKATKSAKCIDDIDTFRTRLLAGVYSSNLAVQSHCHRLFFQFGDILRIVDDPHDDRFVGLRTAIIDGSTVEKNTLLEVWGRWLEFMYQCRNGQMMSKSDFNFRAFLAADMSSHVQQRGLDVRALEGGLPAAEQSEHYRSPFATTLGSILSVFRGFDFPTVLTELIRTDLDPNPKKFSHWVNPAFFLNHTSIAPKHRPSFFPMDLMFERYLRTDPDAFLREWPDPTLCTSSKFLHNPFVGLHSLLLRCPNLHLDLRAFDQIVSMFFFETDHPAAQALIHQLFCYLPPPHLTHTLLSSPSIVTVNHSLWLAFLNVFCEYCVFSAPFGACSSLAEVFKLLSPFDLSPNQEELESLSVAGETVVSLHWLSIPAHFDSPLICHLPSLAAAQRVSLQHLSSLSGIPSLVTPLTTSAFKDQFSHLVSQDDTFLRHISIISLHVRSLAVEDLTFSTIRYFVSKYTLSILRHYVPAAVSAALKFFSRFVSISSDAVRMKLVKRGLLDHVVFTVSRSSYLDDYENGITVIGILLATIRRYEQRRRLKQVDFSRVF</sequence>
<accession>A0ABQ9X9N4</accession>
<evidence type="ECO:0000313" key="1">
    <source>
        <dbReference type="EMBL" id="KAK2947589.1"/>
    </source>
</evidence>
<name>A0ABQ9X9N4_9EUKA</name>
<gene>
    <name evidence="1" type="ORF">BLNAU_17494</name>
</gene>
<keyword evidence="2" id="KW-1185">Reference proteome</keyword>
<evidence type="ECO:0000313" key="2">
    <source>
        <dbReference type="Proteomes" id="UP001281761"/>
    </source>
</evidence>
<reference evidence="1 2" key="1">
    <citation type="journal article" date="2022" name="bioRxiv">
        <title>Genomics of Preaxostyla Flagellates Illuminates Evolutionary Transitions and the Path Towards Mitochondrial Loss.</title>
        <authorList>
            <person name="Novak L.V.F."/>
            <person name="Treitli S.C."/>
            <person name="Pyrih J."/>
            <person name="Halakuc P."/>
            <person name="Pipaliya S.V."/>
            <person name="Vacek V."/>
            <person name="Brzon O."/>
            <person name="Soukal P."/>
            <person name="Eme L."/>
            <person name="Dacks J.B."/>
            <person name="Karnkowska A."/>
            <person name="Elias M."/>
            <person name="Hampl V."/>
        </authorList>
    </citation>
    <scope>NUCLEOTIDE SEQUENCE [LARGE SCALE GENOMIC DNA]</scope>
    <source>
        <strain evidence="1">NAU3</strain>
        <tissue evidence="1">Gut</tissue>
    </source>
</reference>
<dbReference type="Proteomes" id="UP001281761">
    <property type="component" value="Unassembled WGS sequence"/>
</dbReference>
<organism evidence="1 2">
    <name type="scientific">Blattamonas nauphoetae</name>
    <dbReference type="NCBI Taxonomy" id="2049346"/>
    <lineage>
        <taxon>Eukaryota</taxon>
        <taxon>Metamonada</taxon>
        <taxon>Preaxostyla</taxon>
        <taxon>Oxymonadida</taxon>
        <taxon>Blattamonas</taxon>
    </lineage>
</organism>
<proteinExistence type="predicted"/>